<keyword evidence="4" id="KW-0677">Repeat</keyword>
<dbReference type="CDD" id="cd00112">
    <property type="entry name" value="LDLa"/>
    <property type="match status" value="6"/>
</dbReference>
<feature type="compositionally biased region" description="Basic and acidic residues" evidence="10">
    <location>
        <begin position="1421"/>
        <end position="1439"/>
    </location>
</feature>
<keyword evidence="7 8" id="KW-1015">Disulfide bond</keyword>
<dbReference type="GO" id="GO:0012505">
    <property type="term" value="C:endomembrane system"/>
    <property type="evidence" value="ECO:0007669"/>
    <property type="project" value="UniProtKB-SubCell"/>
</dbReference>
<feature type="region of interest" description="Disordered" evidence="10">
    <location>
        <begin position="606"/>
        <end position="693"/>
    </location>
</feature>
<dbReference type="PANTHER" id="PTHR24270:SF62">
    <property type="entry name" value="LOW-DENSITY LIPOPROTEIN RECEPTOR-RELATED PROTEIN 2"/>
    <property type="match status" value="1"/>
</dbReference>
<sequence length="1459" mass="165110">MISFTIFLLLMYVNIGSKCMAQEESYHMVECVLPHYFLCENGNCLPESHICDGESDCGDNSDEDPNLCLQHVCNATTEFKCASGRCVPKESRCDRLHQCRDRSDEKDCGKECSHAQIIVNVWKMSDVCDGSIDCKDGMASDERHPNPCPTNVTCPFNTFKCKGTNVCALPNWLCDGTDDCGDNSDEDKENCKNFQCPEDWFRCADDRCIPVSDLCDGVVHCKDGLASDERHPNPCPKNVTCPPDFFSCEETNICAHPHWLCDGADDCGDNSDENVERCTNTPCPDDWFRCKSQRCIPPNWRCDNSADCPTGEDEIDCEAYFNHIRKMYHLNDTNSSYTNGTMDGAELEELDDTYEEANNGTQTIVSNKLSNDQSKPISSTPASISAGGRNKIKPNPISAYTTRNPLMVIPECPSLDLTVDSSWLETVVFGNFRIWHIMFSGIAVGTAVTVVLCCLFRCRIPRTKQEIEADFIRKKITDSFRSHLEKIKIDELQGQYSQTNLLPVLKKVELFEEDRVQKNEGFEKRKLTWKQKLKRIFTGGKESFDEFAEHGAEDSKAESDTHKMTIEEMENVEKEVEAIKTDLSAINMINDQIVIFRHFGESKHEKQKRLKAEKKAAKAQKKEQKLKDKLEKKMANEQDKRQSIVGSSGVSSARSKSTQKLLELRGDTLDVDHRQDDVNADDSGGGDDGNNVLDSTLIDMTNIDQVNISIDEAIKGQNGIKQLSQDEIDKGYQEITLPIPEKSELPSLGKKLSMFGARFSFRDTVQKLMIRSFGGGGSSSSASASAKAKKEELVINIGMVKKPDSSDEATATTITTLSASPPAKIVTIPHIECSPPEYDEEDNELKASSSKHRNRNEMKSIKKKSKLNKKDSNVHTKEESVDRNLLHIPPIIKSSKDEKKMKEKVILKMKELEKKKRKEMEKEAKQLEKERKKLDKMAIKMAKKGKFEPTPEGDTKGDNATTKLDAIVMKDDVIGVKRNTSIIDSVKSGPILIMPEDEQKPNKKKKDKRVKVTIVDSKEDMEALNRLKKQEQKMKDNNIKLKSKLKHKEQTPEAMVKIKPQKQQQQQHQQQDQPLPSPEKQEIPKETINQKNKKEKRLEFDERIIEMTQTKKSDDQMQSKLGELDRRKRDTFPVVVEKVKERQRRIKTDIIQKLGGKIGPEIKESKTLKPKTKVKSKLAPVAKVEKQITEPVLNLNEEVKIKLEQQRKRNKEMKRSSTIDEQSFPYQSETIESDEDRRMVAKTKDEFKKRLSGVLLKQLDSDTKNEKTKSSVTKRKDSKERIESSEKLKPIRIIRKQGTSSSEIEIPVEHVYTRGMVTVHVEDDAKISEPPTTSHSQMELIPCPKSSCTTVTIPKAATTQSSRPSSPTLSVTTDNIVKRLVETSPERGESHEITYTRSRDVIFSVQSPSSATLESSIPLIDDSKQEQPQSSKKEKDRHKSGSGSVETKKKKKNKKKDKE</sequence>
<keyword evidence="5" id="KW-1133">Transmembrane helix</keyword>
<dbReference type="PROSITE" id="PS50068">
    <property type="entry name" value="LDLRA_2"/>
    <property type="match status" value="6"/>
</dbReference>
<evidence type="ECO:0000256" key="2">
    <source>
        <dbReference type="ARBA" id="ARBA00004308"/>
    </source>
</evidence>
<evidence type="ECO:0000256" key="3">
    <source>
        <dbReference type="ARBA" id="ARBA00022692"/>
    </source>
</evidence>
<feature type="compositionally biased region" description="Low complexity" evidence="10">
    <location>
        <begin position="1061"/>
        <end position="1073"/>
    </location>
</feature>
<dbReference type="PRINTS" id="PR00261">
    <property type="entry name" value="LDLRECEPTOR"/>
</dbReference>
<dbReference type="SMART" id="SM00192">
    <property type="entry name" value="LDLa"/>
    <property type="match status" value="6"/>
</dbReference>
<evidence type="ECO:0000313" key="13">
    <source>
        <dbReference type="Proteomes" id="UP001142055"/>
    </source>
</evidence>
<feature type="compositionally biased region" description="Basic and acidic residues" evidence="10">
    <location>
        <begin position="1026"/>
        <end position="1039"/>
    </location>
</feature>
<protein>
    <submittedName>
        <fullName evidence="12">Uncharacterized protein</fullName>
    </submittedName>
</protein>
<feature type="compositionally biased region" description="Polar residues" evidence="10">
    <location>
        <begin position="1219"/>
        <end position="1230"/>
    </location>
</feature>
<dbReference type="InterPro" id="IPR002172">
    <property type="entry name" value="LDrepeatLR_classA_rpt"/>
</dbReference>
<feature type="compositionally biased region" description="Basic and acidic residues" evidence="10">
    <location>
        <begin position="1259"/>
        <end position="1284"/>
    </location>
</feature>
<feature type="compositionally biased region" description="Basic and acidic residues" evidence="10">
    <location>
        <begin position="868"/>
        <end position="880"/>
    </location>
</feature>
<evidence type="ECO:0000256" key="9">
    <source>
        <dbReference type="SAM" id="Coils"/>
    </source>
</evidence>
<feature type="disulfide bond" evidence="8">
    <location>
        <begin position="290"/>
        <end position="308"/>
    </location>
</feature>
<feature type="region of interest" description="Disordered" evidence="10">
    <location>
        <begin position="369"/>
        <end position="388"/>
    </location>
</feature>
<feature type="disulfide bond" evidence="8">
    <location>
        <begin position="283"/>
        <end position="295"/>
    </location>
</feature>
<dbReference type="Pfam" id="PF00057">
    <property type="entry name" value="Ldl_recept_a"/>
    <property type="match status" value="5"/>
</dbReference>
<feature type="region of interest" description="Disordered" evidence="10">
    <location>
        <begin position="993"/>
        <end position="1012"/>
    </location>
</feature>
<feature type="compositionally biased region" description="Basic residues" evidence="10">
    <location>
        <begin position="1448"/>
        <end position="1459"/>
    </location>
</feature>
<dbReference type="Gene3D" id="4.10.400.10">
    <property type="entry name" value="Low-density Lipoprotein Receptor"/>
    <property type="match status" value="6"/>
</dbReference>
<dbReference type="InterPro" id="IPR023415">
    <property type="entry name" value="LDLR_class-A_CS"/>
</dbReference>
<feature type="compositionally biased region" description="Basic residues" evidence="10">
    <location>
        <begin position="1002"/>
        <end position="1011"/>
    </location>
</feature>
<proteinExistence type="predicted"/>
<feature type="compositionally biased region" description="Basic and acidic residues" evidence="10">
    <location>
        <begin position="1205"/>
        <end position="1218"/>
    </location>
</feature>
<dbReference type="SUPFAM" id="SSF57424">
    <property type="entry name" value="LDL receptor-like module"/>
    <property type="match status" value="6"/>
</dbReference>
<keyword evidence="3" id="KW-0812">Transmembrane</keyword>
<dbReference type="InterPro" id="IPR036055">
    <property type="entry name" value="LDL_receptor-like_sf"/>
</dbReference>
<dbReference type="PANTHER" id="PTHR24270">
    <property type="entry name" value="LOW-DENSITY LIPOPROTEIN RECEPTOR-RELATED"/>
    <property type="match status" value="1"/>
</dbReference>
<evidence type="ECO:0000256" key="1">
    <source>
        <dbReference type="ARBA" id="ARBA00004167"/>
    </source>
</evidence>
<feature type="disulfide bond" evidence="8">
    <location>
        <begin position="196"/>
        <end position="208"/>
    </location>
</feature>
<feature type="signal peptide" evidence="11">
    <location>
        <begin position="1"/>
        <end position="21"/>
    </location>
</feature>
<comment type="caution">
    <text evidence="12">The sequence shown here is derived from an EMBL/GenBank/DDBJ whole genome shotgun (WGS) entry which is preliminary data.</text>
</comment>
<reference evidence="12" key="1">
    <citation type="submission" date="2022-12" db="EMBL/GenBank/DDBJ databases">
        <title>Genome assemblies of Blomia tropicalis.</title>
        <authorList>
            <person name="Cui Y."/>
        </authorList>
    </citation>
    <scope>NUCLEOTIDE SEQUENCE</scope>
    <source>
        <tissue evidence="12">Adult mites</tissue>
    </source>
</reference>
<accession>A0A9Q0ME66</accession>
<evidence type="ECO:0000256" key="10">
    <source>
        <dbReference type="SAM" id="MobiDB-lite"/>
    </source>
</evidence>
<dbReference type="GO" id="GO:0005886">
    <property type="term" value="C:plasma membrane"/>
    <property type="evidence" value="ECO:0007669"/>
    <property type="project" value="TreeGrafter"/>
</dbReference>
<feature type="region of interest" description="Disordered" evidence="10">
    <location>
        <begin position="1205"/>
        <end position="1237"/>
    </location>
</feature>
<feature type="disulfide bond" evidence="8">
    <location>
        <begin position="302"/>
        <end position="317"/>
    </location>
</feature>
<dbReference type="Pfam" id="PF16038">
    <property type="entry name" value="TMIE"/>
    <property type="match status" value="1"/>
</dbReference>
<feature type="coiled-coil region" evidence="9">
    <location>
        <begin position="895"/>
        <end position="944"/>
    </location>
</feature>
<feature type="disulfide bond" evidence="8">
    <location>
        <begin position="39"/>
        <end position="57"/>
    </location>
</feature>
<evidence type="ECO:0000256" key="7">
    <source>
        <dbReference type="ARBA" id="ARBA00023157"/>
    </source>
</evidence>
<dbReference type="InterPro" id="IPR050685">
    <property type="entry name" value="LDLR"/>
</dbReference>
<dbReference type="Proteomes" id="UP001142055">
    <property type="component" value="Chromosome 1"/>
</dbReference>
<keyword evidence="6" id="KW-0472">Membrane</keyword>
<comment type="subcellular location">
    <subcellularLocation>
        <location evidence="2">Endomembrane system</location>
    </subcellularLocation>
    <subcellularLocation>
        <location evidence="1">Membrane</location>
        <topology evidence="1">Single-pass membrane protein</topology>
    </subcellularLocation>
</comment>
<feature type="compositionally biased region" description="Polar residues" evidence="10">
    <location>
        <begin position="369"/>
        <end position="383"/>
    </location>
</feature>
<comment type="caution">
    <text evidence="8">Lacks conserved residue(s) required for the propagation of feature annotation.</text>
</comment>
<feature type="disulfide bond" evidence="8">
    <location>
        <begin position="203"/>
        <end position="221"/>
    </location>
</feature>
<keyword evidence="13" id="KW-1185">Reference proteome</keyword>
<evidence type="ECO:0000256" key="6">
    <source>
        <dbReference type="ARBA" id="ARBA00023136"/>
    </source>
</evidence>
<evidence type="ECO:0000256" key="11">
    <source>
        <dbReference type="SAM" id="SignalP"/>
    </source>
</evidence>
<feature type="disulfide bond" evidence="8">
    <location>
        <begin position="93"/>
        <end position="108"/>
    </location>
</feature>
<feature type="region of interest" description="Disordered" evidence="10">
    <location>
        <begin position="1258"/>
        <end position="1284"/>
    </location>
</feature>
<feature type="compositionally biased region" description="Basic and acidic residues" evidence="10">
    <location>
        <begin position="613"/>
        <end position="642"/>
    </location>
</feature>
<evidence type="ECO:0000256" key="5">
    <source>
        <dbReference type="ARBA" id="ARBA00022989"/>
    </source>
</evidence>
<evidence type="ECO:0000256" key="8">
    <source>
        <dbReference type="PROSITE-ProRule" id="PRU00124"/>
    </source>
</evidence>
<dbReference type="EMBL" id="JAPWDV010000001">
    <property type="protein sequence ID" value="KAJ6224281.1"/>
    <property type="molecule type" value="Genomic_DNA"/>
</dbReference>
<gene>
    <name evidence="12" type="ORF">RDWZM_002826</name>
</gene>
<keyword evidence="9" id="KW-0175">Coiled coil</keyword>
<dbReference type="PROSITE" id="PS01209">
    <property type="entry name" value="LDLRA_1"/>
    <property type="match status" value="4"/>
</dbReference>
<feature type="chain" id="PRO_5040427610" evidence="11">
    <location>
        <begin position="22"/>
        <end position="1459"/>
    </location>
</feature>
<feature type="compositionally biased region" description="Low complexity" evidence="10">
    <location>
        <begin position="643"/>
        <end position="656"/>
    </location>
</feature>
<feature type="region of interest" description="Disordered" evidence="10">
    <location>
        <begin position="833"/>
        <end position="880"/>
    </location>
</feature>
<organism evidence="12 13">
    <name type="scientific">Blomia tropicalis</name>
    <name type="common">Mite</name>
    <dbReference type="NCBI Taxonomy" id="40697"/>
    <lineage>
        <taxon>Eukaryota</taxon>
        <taxon>Metazoa</taxon>
        <taxon>Ecdysozoa</taxon>
        <taxon>Arthropoda</taxon>
        <taxon>Chelicerata</taxon>
        <taxon>Arachnida</taxon>
        <taxon>Acari</taxon>
        <taxon>Acariformes</taxon>
        <taxon>Sarcoptiformes</taxon>
        <taxon>Astigmata</taxon>
        <taxon>Glycyphagoidea</taxon>
        <taxon>Echimyopodidae</taxon>
        <taxon>Blomia</taxon>
    </lineage>
</organism>
<evidence type="ECO:0000256" key="4">
    <source>
        <dbReference type="ARBA" id="ARBA00022737"/>
    </source>
</evidence>
<dbReference type="InterPro" id="IPR032006">
    <property type="entry name" value="TMIE"/>
</dbReference>
<feature type="region of interest" description="Disordered" evidence="10">
    <location>
        <begin position="1407"/>
        <end position="1459"/>
    </location>
</feature>
<name>A0A9Q0ME66_BLOTA</name>
<evidence type="ECO:0000313" key="12">
    <source>
        <dbReference type="EMBL" id="KAJ6224281.1"/>
    </source>
</evidence>
<feature type="compositionally biased region" description="Basic and acidic residues" evidence="10">
    <location>
        <begin position="662"/>
        <end position="677"/>
    </location>
</feature>
<feature type="region of interest" description="Disordered" evidence="10">
    <location>
        <begin position="1026"/>
        <end position="1099"/>
    </location>
</feature>
<keyword evidence="11" id="KW-0732">Signal</keyword>
<feature type="disulfide bond" evidence="8">
    <location>
        <begin position="81"/>
        <end position="99"/>
    </location>
</feature>
<dbReference type="GO" id="GO:0016192">
    <property type="term" value="P:vesicle-mediated transport"/>
    <property type="evidence" value="ECO:0007669"/>
    <property type="project" value="UniProtKB-ARBA"/>
</dbReference>